<dbReference type="Gene3D" id="2.60.120.260">
    <property type="entry name" value="Galactose-binding domain-like"/>
    <property type="match status" value="1"/>
</dbReference>
<dbReference type="InterPro" id="IPR036249">
    <property type="entry name" value="Thioredoxin-like_sf"/>
</dbReference>
<name>A0A1F8DSR5_9BACT</name>
<comment type="caution">
    <text evidence="4">The sequence shown here is derived from an EMBL/GenBank/DDBJ whole genome shotgun (WGS) entry which is preliminary data.</text>
</comment>
<dbReference type="InterPro" id="IPR041017">
    <property type="entry name" value="Thioredoxin_10"/>
</dbReference>
<evidence type="ECO:0000259" key="3">
    <source>
        <dbReference type="PROSITE" id="PS51352"/>
    </source>
</evidence>
<dbReference type="Proteomes" id="UP000177029">
    <property type="component" value="Unassembled WGS sequence"/>
</dbReference>
<evidence type="ECO:0000256" key="1">
    <source>
        <dbReference type="SAM" id="MobiDB-lite"/>
    </source>
</evidence>
<dbReference type="Pfam" id="PF17991">
    <property type="entry name" value="Thioredoxin_10"/>
    <property type="match status" value="1"/>
</dbReference>
<feature type="transmembrane region" description="Helical" evidence="2">
    <location>
        <begin position="6"/>
        <end position="30"/>
    </location>
</feature>
<proteinExistence type="predicted"/>
<dbReference type="InterPro" id="IPR050553">
    <property type="entry name" value="Thioredoxin_ResA/DsbE_sf"/>
</dbReference>
<feature type="transmembrane region" description="Helical" evidence="2">
    <location>
        <begin position="199"/>
        <end position="215"/>
    </location>
</feature>
<dbReference type="InterPro" id="IPR000866">
    <property type="entry name" value="AhpC/TSA"/>
</dbReference>
<evidence type="ECO:0000256" key="2">
    <source>
        <dbReference type="SAM" id="Phobius"/>
    </source>
</evidence>
<dbReference type="InterPro" id="IPR013766">
    <property type="entry name" value="Thioredoxin_domain"/>
</dbReference>
<reference evidence="4 5" key="1">
    <citation type="journal article" date="2016" name="Nat. Commun.">
        <title>Thousands of microbial genomes shed light on interconnected biogeochemical processes in an aquifer system.</title>
        <authorList>
            <person name="Anantharaman K."/>
            <person name="Brown C.T."/>
            <person name="Hug L.A."/>
            <person name="Sharon I."/>
            <person name="Castelle C.J."/>
            <person name="Probst A.J."/>
            <person name="Thomas B.C."/>
            <person name="Singh A."/>
            <person name="Wilkins M.J."/>
            <person name="Karaoz U."/>
            <person name="Brodie E.L."/>
            <person name="Williams K.H."/>
            <person name="Hubbard S.S."/>
            <person name="Banfield J.F."/>
        </authorList>
    </citation>
    <scope>NUCLEOTIDE SEQUENCE [LARGE SCALE GENOMIC DNA]</scope>
</reference>
<organism evidence="4 5">
    <name type="scientific">Candidatus Wolfebacteria bacterium RIFCSPHIGHO2_01_FULL_48_22</name>
    <dbReference type="NCBI Taxonomy" id="1802555"/>
    <lineage>
        <taxon>Bacteria</taxon>
        <taxon>Candidatus Wolfeibacteriota</taxon>
    </lineage>
</organism>
<dbReference type="PANTHER" id="PTHR42852">
    <property type="entry name" value="THIOL:DISULFIDE INTERCHANGE PROTEIN DSBE"/>
    <property type="match status" value="1"/>
</dbReference>
<feature type="transmembrane region" description="Helical" evidence="2">
    <location>
        <begin position="157"/>
        <end position="178"/>
    </location>
</feature>
<dbReference type="PROSITE" id="PS51352">
    <property type="entry name" value="THIOREDOXIN_2"/>
    <property type="match status" value="1"/>
</dbReference>
<sequence length="558" mass="61537">MTLFIISFIAGVLTVLAPCILPLLPVVLGGSVSETQNRRRPLVIVGALALSVFLFTFLIKASTVLIGVPESFWRWFSAIIIGIFGLTLLFPSTWARITNRIPGMRTSNTLFARGYQSKGALWGDAAIGIALGPIFASCSPTYFIILATVLPQSFAQGVVYMAAYVLGLSLILLAIAVAGQKLVAKLNWAANPSGWFKKVLGIIFLLVAVFVGSGADKKVQTAILDAGFLDVTKIEQNITEILEGSNQGGSLDEGSKREGSDQGLTFPDQGQTLTLSPETIPTQTMTKKYPQYIEIVNPSGFVNSEPFKLADLIGKKVILLDFMTYSCINCQRTFPHMNEWYEKYKDDGLEIVGIHTPEFAFEKNIDNVRKAAGEFGITFPLVLDNDYATWQAYQNRYWPHKFLINLNGNIVYDHVGEGAYEETERRIVEVLNTEMEGIAPPESAGPGYPRSPEIYFGSLRNAAYKDMVELKGSWAIEEEYAQNDGEAEILFVTQGKDMHMVAEGDAEINVHIDGTFIKTLHVSDSKLYTIYQNPSPGTHTIRLVITKGAIRVYTFTFG</sequence>
<protein>
    <recommendedName>
        <fullName evidence="3">Thioredoxin domain-containing protein</fullName>
    </recommendedName>
</protein>
<evidence type="ECO:0000313" key="5">
    <source>
        <dbReference type="Proteomes" id="UP000177029"/>
    </source>
</evidence>
<feature type="domain" description="Thioredoxin" evidence="3">
    <location>
        <begin position="283"/>
        <end position="432"/>
    </location>
</feature>
<feature type="transmembrane region" description="Helical" evidence="2">
    <location>
        <begin position="72"/>
        <end position="95"/>
    </location>
</feature>
<feature type="transmembrane region" description="Helical" evidence="2">
    <location>
        <begin position="121"/>
        <end position="145"/>
    </location>
</feature>
<evidence type="ECO:0000313" key="4">
    <source>
        <dbReference type="EMBL" id="OGM90875.1"/>
    </source>
</evidence>
<keyword evidence="2" id="KW-0472">Membrane</keyword>
<gene>
    <name evidence="4" type="ORF">A2755_01570</name>
</gene>
<keyword evidence="2" id="KW-1133">Transmembrane helix</keyword>
<dbReference type="GO" id="GO:0016491">
    <property type="term" value="F:oxidoreductase activity"/>
    <property type="evidence" value="ECO:0007669"/>
    <property type="project" value="InterPro"/>
</dbReference>
<dbReference type="EMBL" id="MGIP01000014">
    <property type="protein sequence ID" value="OGM90875.1"/>
    <property type="molecule type" value="Genomic_DNA"/>
</dbReference>
<dbReference type="Pfam" id="PF00578">
    <property type="entry name" value="AhpC-TSA"/>
    <property type="match status" value="1"/>
</dbReference>
<dbReference type="STRING" id="1802555.A2755_01570"/>
<dbReference type="SUPFAM" id="SSF52833">
    <property type="entry name" value="Thioredoxin-like"/>
    <property type="match status" value="1"/>
</dbReference>
<feature type="region of interest" description="Disordered" evidence="1">
    <location>
        <begin position="244"/>
        <end position="271"/>
    </location>
</feature>
<dbReference type="GO" id="GO:0016209">
    <property type="term" value="F:antioxidant activity"/>
    <property type="evidence" value="ECO:0007669"/>
    <property type="project" value="InterPro"/>
</dbReference>
<dbReference type="Gene3D" id="3.40.30.10">
    <property type="entry name" value="Glutaredoxin"/>
    <property type="match status" value="1"/>
</dbReference>
<dbReference type="AlphaFoldDB" id="A0A1F8DSR5"/>
<dbReference type="PANTHER" id="PTHR42852:SF13">
    <property type="entry name" value="PROTEIN DIPZ"/>
    <property type="match status" value="1"/>
</dbReference>
<feature type="transmembrane region" description="Helical" evidence="2">
    <location>
        <begin position="42"/>
        <end position="66"/>
    </location>
</feature>
<accession>A0A1F8DSR5</accession>
<keyword evidence="2" id="KW-0812">Transmembrane</keyword>